<dbReference type="Pfam" id="PF02706">
    <property type="entry name" value="Wzz"/>
    <property type="match status" value="1"/>
</dbReference>
<dbReference type="PANTHER" id="PTHR32309:SF13">
    <property type="entry name" value="FERRIC ENTEROBACTIN TRANSPORT PROTEIN FEPE"/>
    <property type="match status" value="1"/>
</dbReference>
<keyword evidence="14 18" id="KW-0472">Membrane</keyword>
<evidence type="ECO:0000256" key="3">
    <source>
        <dbReference type="ARBA" id="ARBA00007316"/>
    </source>
</evidence>
<feature type="transmembrane region" description="Helical" evidence="18">
    <location>
        <begin position="172"/>
        <end position="192"/>
    </location>
</feature>
<name>U1MWX0_9MICO</name>
<comment type="subcellular location">
    <subcellularLocation>
        <location evidence="1">Cell inner membrane</location>
        <topology evidence="1">Multi-pass membrane protein</topology>
    </subcellularLocation>
</comment>
<dbReference type="FunFam" id="3.40.50.300:FF:000527">
    <property type="entry name" value="Tyrosine-protein kinase etk"/>
    <property type="match status" value="1"/>
</dbReference>
<keyword evidence="15" id="KW-0829">Tyrosine-protein kinase</keyword>
<dbReference type="AlphaFoldDB" id="U1MWX0"/>
<dbReference type="InterPro" id="IPR005702">
    <property type="entry name" value="Wzc-like_C"/>
</dbReference>
<evidence type="ECO:0000256" key="7">
    <source>
        <dbReference type="ARBA" id="ARBA00022519"/>
    </source>
</evidence>
<dbReference type="GO" id="GO:0042802">
    <property type="term" value="F:identical protein binding"/>
    <property type="evidence" value="ECO:0007669"/>
    <property type="project" value="UniProtKB-ARBA"/>
</dbReference>
<organism evidence="21 22">
    <name type="scientific">Agrococcus pavilionensis RW1</name>
    <dbReference type="NCBI Taxonomy" id="1330458"/>
    <lineage>
        <taxon>Bacteria</taxon>
        <taxon>Bacillati</taxon>
        <taxon>Actinomycetota</taxon>
        <taxon>Actinomycetes</taxon>
        <taxon>Micrococcales</taxon>
        <taxon>Microbacteriaceae</taxon>
        <taxon>Agrococcus</taxon>
    </lineage>
</organism>
<evidence type="ECO:0000313" key="22">
    <source>
        <dbReference type="Proteomes" id="UP000016462"/>
    </source>
</evidence>
<evidence type="ECO:0000256" key="16">
    <source>
        <dbReference type="ARBA" id="ARBA00051245"/>
    </source>
</evidence>
<proteinExistence type="inferred from homology"/>
<protein>
    <recommendedName>
        <fullName evidence="5">non-specific protein-tyrosine kinase</fullName>
        <ecNumber evidence="5">2.7.10.2</ecNumber>
    </recommendedName>
</protein>
<dbReference type="InterPro" id="IPR027417">
    <property type="entry name" value="P-loop_NTPase"/>
</dbReference>
<dbReference type="GO" id="GO:0005524">
    <property type="term" value="F:ATP binding"/>
    <property type="evidence" value="ECO:0007669"/>
    <property type="project" value="UniProtKB-KW"/>
</dbReference>
<evidence type="ECO:0000256" key="18">
    <source>
        <dbReference type="SAM" id="Phobius"/>
    </source>
</evidence>
<evidence type="ECO:0000256" key="11">
    <source>
        <dbReference type="ARBA" id="ARBA00022777"/>
    </source>
</evidence>
<dbReference type="InterPro" id="IPR003856">
    <property type="entry name" value="LPS_length_determ_N"/>
</dbReference>
<accession>U1MWX0</accession>
<keyword evidence="8" id="KW-0808">Transferase</keyword>
<dbReference type="NCBIfam" id="TIGR01007">
    <property type="entry name" value="eps_fam"/>
    <property type="match status" value="1"/>
</dbReference>
<dbReference type="PANTHER" id="PTHR32309">
    <property type="entry name" value="TYROSINE-PROTEIN KINASE"/>
    <property type="match status" value="1"/>
</dbReference>
<evidence type="ECO:0000256" key="15">
    <source>
        <dbReference type="ARBA" id="ARBA00023137"/>
    </source>
</evidence>
<feature type="domain" description="AAA" evidence="20">
    <location>
        <begin position="270"/>
        <end position="399"/>
    </location>
</feature>
<dbReference type="OrthoDB" id="9812433at2"/>
<keyword evidence="12" id="KW-0067">ATP-binding</keyword>
<feature type="compositionally biased region" description="Basic and acidic residues" evidence="17">
    <location>
        <begin position="463"/>
        <end position="476"/>
    </location>
</feature>
<comment type="catalytic activity">
    <reaction evidence="16">
        <text>L-tyrosyl-[protein] + ATP = O-phospho-L-tyrosyl-[protein] + ADP + H(+)</text>
        <dbReference type="Rhea" id="RHEA:10596"/>
        <dbReference type="Rhea" id="RHEA-COMP:10136"/>
        <dbReference type="Rhea" id="RHEA-COMP:20101"/>
        <dbReference type="ChEBI" id="CHEBI:15378"/>
        <dbReference type="ChEBI" id="CHEBI:30616"/>
        <dbReference type="ChEBI" id="CHEBI:46858"/>
        <dbReference type="ChEBI" id="CHEBI:61978"/>
        <dbReference type="ChEBI" id="CHEBI:456216"/>
        <dbReference type="EC" id="2.7.10.2"/>
    </reaction>
</comment>
<evidence type="ECO:0000256" key="5">
    <source>
        <dbReference type="ARBA" id="ARBA00011903"/>
    </source>
</evidence>
<keyword evidence="10" id="KW-0547">Nucleotide-binding</keyword>
<dbReference type="Proteomes" id="UP000016462">
    <property type="component" value="Unassembled WGS sequence"/>
</dbReference>
<evidence type="ECO:0000259" key="20">
    <source>
        <dbReference type="Pfam" id="PF13614"/>
    </source>
</evidence>
<dbReference type="EMBL" id="ASHR01000010">
    <property type="protein sequence ID" value="ERG65100.1"/>
    <property type="molecule type" value="Genomic_DNA"/>
</dbReference>
<sequence length="491" mass="52570">MGFLEYARLLRKHWFLVIFAAVLGAAAGLLISFVQTPSYRASTEVFISTQAADTSSDLVQGNAFTLSRVNTYARLAGSEEVLERVADQLELEVPVRDLMEQVEAMPVTNTAILEISALSDDPALAADLANATAASLAEAVEELETTGSTSPVRLATIVSADVPAEPESPRPVLQAILGALLLAVAALAFIVIRDLVDTRIRTERDVKAVTSVPLLAAVHFDPKAASRPLVVHAEPLSPQSEVFRTLRTNLNFVEVDGKSRLFVMTSSIPGEGKTTTAVNLALAIAGSGQSVLLVDADLRKPKVADYMNLNGAVGLTDVLIDRVAPADAVQQWGTSGLYVLPAGAVPPNPSEMLGSRAMHAMLEELRAEFDWVLLDAPPLLPVTDAVVLAQHGADVLLVAAADRVNAPQLKRSLEMLETVEASVAGLIMTMARLDSSESYRYAEYGYGRSERAEPEVPAPPRAKTAEHARPAEEAPSRRRRGRGGKRSRAHR</sequence>
<dbReference type="Gene3D" id="3.40.50.300">
    <property type="entry name" value="P-loop containing nucleotide triphosphate hydrolases"/>
    <property type="match status" value="1"/>
</dbReference>
<feature type="region of interest" description="Disordered" evidence="17">
    <location>
        <begin position="449"/>
        <end position="491"/>
    </location>
</feature>
<evidence type="ECO:0000256" key="1">
    <source>
        <dbReference type="ARBA" id="ARBA00004429"/>
    </source>
</evidence>
<dbReference type="GO" id="GO:0005886">
    <property type="term" value="C:plasma membrane"/>
    <property type="evidence" value="ECO:0007669"/>
    <property type="project" value="UniProtKB-SubCell"/>
</dbReference>
<keyword evidence="9 18" id="KW-0812">Transmembrane</keyword>
<keyword evidence="13 18" id="KW-1133">Transmembrane helix</keyword>
<dbReference type="SUPFAM" id="SSF52540">
    <property type="entry name" value="P-loop containing nucleoside triphosphate hydrolases"/>
    <property type="match status" value="1"/>
</dbReference>
<evidence type="ECO:0000256" key="17">
    <source>
        <dbReference type="SAM" id="MobiDB-lite"/>
    </source>
</evidence>
<comment type="similarity">
    <text evidence="2">Belongs to the CpsC/CapA family.</text>
</comment>
<dbReference type="InterPro" id="IPR050445">
    <property type="entry name" value="Bact_polysacc_biosynth/exp"/>
</dbReference>
<feature type="domain" description="Polysaccharide chain length determinant N-terminal" evidence="19">
    <location>
        <begin position="4"/>
        <end position="89"/>
    </location>
</feature>
<evidence type="ECO:0000256" key="10">
    <source>
        <dbReference type="ARBA" id="ARBA00022741"/>
    </source>
</evidence>
<comment type="caution">
    <text evidence="21">The sequence shown here is derived from an EMBL/GenBank/DDBJ whole genome shotgun (WGS) entry which is preliminary data.</text>
</comment>
<evidence type="ECO:0000256" key="2">
    <source>
        <dbReference type="ARBA" id="ARBA00006683"/>
    </source>
</evidence>
<evidence type="ECO:0000256" key="4">
    <source>
        <dbReference type="ARBA" id="ARBA00008883"/>
    </source>
</evidence>
<keyword evidence="7" id="KW-0997">Cell inner membrane</keyword>
<evidence type="ECO:0000256" key="14">
    <source>
        <dbReference type="ARBA" id="ARBA00023136"/>
    </source>
</evidence>
<evidence type="ECO:0000256" key="12">
    <source>
        <dbReference type="ARBA" id="ARBA00022840"/>
    </source>
</evidence>
<keyword evidence="6" id="KW-1003">Cell membrane</keyword>
<dbReference type="EC" id="2.7.10.2" evidence="5"/>
<evidence type="ECO:0000256" key="6">
    <source>
        <dbReference type="ARBA" id="ARBA00022475"/>
    </source>
</evidence>
<comment type="similarity">
    <text evidence="3">Belongs to the CpsD/CapB family.</text>
</comment>
<evidence type="ECO:0000256" key="9">
    <source>
        <dbReference type="ARBA" id="ARBA00022692"/>
    </source>
</evidence>
<dbReference type="RefSeq" id="WP_021009700.1">
    <property type="nucleotide sequence ID" value="NZ_ASHR01000010.1"/>
</dbReference>
<comment type="similarity">
    <text evidence="4">Belongs to the etk/wzc family.</text>
</comment>
<feature type="compositionally biased region" description="Basic residues" evidence="17">
    <location>
        <begin position="477"/>
        <end position="491"/>
    </location>
</feature>
<evidence type="ECO:0000313" key="21">
    <source>
        <dbReference type="EMBL" id="ERG65100.1"/>
    </source>
</evidence>
<dbReference type="InterPro" id="IPR025669">
    <property type="entry name" value="AAA_dom"/>
</dbReference>
<keyword evidence="22" id="KW-1185">Reference proteome</keyword>
<evidence type="ECO:0000256" key="13">
    <source>
        <dbReference type="ARBA" id="ARBA00022989"/>
    </source>
</evidence>
<evidence type="ECO:0000259" key="19">
    <source>
        <dbReference type="Pfam" id="PF02706"/>
    </source>
</evidence>
<evidence type="ECO:0000256" key="8">
    <source>
        <dbReference type="ARBA" id="ARBA00022679"/>
    </source>
</evidence>
<dbReference type="Pfam" id="PF13614">
    <property type="entry name" value="AAA_31"/>
    <property type="match status" value="1"/>
</dbReference>
<keyword evidence="11" id="KW-0418">Kinase</keyword>
<gene>
    <name evidence="21" type="ORF">L332_11705</name>
</gene>
<reference evidence="21 22" key="1">
    <citation type="journal article" date="2013" name="Genome Announc.">
        <title>First draft genome sequence from a member of the genus agrococcus, isolated from modern microbialites.</title>
        <authorList>
            <person name="White R.A.III."/>
            <person name="Grassa C.J."/>
            <person name="Suttle C.A."/>
        </authorList>
    </citation>
    <scope>NUCLEOTIDE SEQUENCE [LARGE SCALE GENOMIC DNA]</scope>
    <source>
        <strain evidence="21 22">RW1</strain>
    </source>
</reference>
<dbReference type="CDD" id="cd05387">
    <property type="entry name" value="BY-kinase"/>
    <property type="match status" value="1"/>
</dbReference>
<feature type="transmembrane region" description="Helical" evidence="18">
    <location>
        <begin position="14"/>
        <end position="34"/>
    </location>
</feature>
<dbReference type="GO" id="GO:0004715">
    <property type="term" value="F:non-membrane spanning protein tyrosine kinase activity"/>
    <property type="evidence" value="ECO:0007669"/>
    <property type="project" value="UniProtKB-EC"/>
</dbReference>